<reference evidence="3" key="1">
    <citation type="journal article" date="2019" name="Int. J. Syst. Evol. Microbiol.">
        <title>The Global Catalogue of Microorganisms (GCM) 10K type strain sequencing project: providing services to taxonomists for standard genome sequencing and annotation.</title>
        <authorList>
            <consortium name="The Broad Institute Genomics Platform"/>
            <consortium name="The Broad Institute Genome Sequencing Center for Infectious Disease"/>
            <person name="Wu L."/>
            <person name="Ma J."/>
        </authorList>
    </citation>
    <scope>NUCLEOTIDE SEQUENCE [LARGE SCALE GENOMIC DNA]</scope>
    <source>
        <strain evidence="3">JCM 4524</strain>
    </source>
</reference>
<accession>A0ABP6EAX2</accession>
<keyword evidence="2" id="KW-0378">Hydrolase</keyword>
<name>A0ABP6EAX2_9ACTN</name>
<dbReference type="GO" id="GO:0016787">
    <property type="term" value="F:hydrolase activity"/>
    <property type="evidence" value="ECO:0007669"/>
    <property type="project" value="UniProtKB-KW"/>
</dbReference>
<keyword evidence="3" id="KW-1185">Reference proteome</keyword>
<evidence type="ECO:0000256" key="1">
    <source>
        <dbReference type="ARBA" id="ARBA00008645"/>
    </source>
</evidence>
<organism evidence="2 3">
    <name type="scientific">Streptomyces vastus</name>
    <dbReference type="NCBI Taxonomy" id="285451"/>
    <lineage>
        <taxon>Bacteria</taxon>
        <taxon>Bacillati</taxon>
        <taxon>Actinomycetota</taxon>
        <taxon>Actinomycetes</taxon>
        <taxon>Kitasatosporales</taxon>
        <taxon>Streptomycetaceae</taxon>
        <taxon>Streptomyces</taxon>
    </lineage>
</organism>
<dbReference type="Gene3D" id="3.40.50.1820">
    <property type="entry name" value="alpha/beta hydrolase"/>
    <property type="match status" value="1"/>
</dbReference>
<evidence type="ECO:0000313" key="3">
    <source>
        <dbReference type="Proteomes" id="UP001500151"/>
    </source>
</evidence>
<sequence>MQLFTDPALNFAALLALGGAGFGSSEVGEVLTAVNAINAAGADQQTFTAEFRRWGDRLTATATRHPQSRRSRSLRAAQYYDQALFFVLGSDTPGDEEELYLAGRRSWDTFARLCTPAAITHQVPYEGGTSIPVWFFRPDTSGRARPTVILTNGSDGQNVDMWTYGVSAALARGWNALVYDGPGQGQLLFVDQVVFTPRWERVVSPLVDWLERRRDVDERRIALTGLSMGGDLAPRAAAFERRIAALAAMPGVLSPWLAFPPELRSIVGPDKAETNRIWNEEVVPELSPEEAATIEKRVEPFSIPAMLAARQGRIFTDFWTPAQRIMALDITEVVGRIKCPTLVLDYDDEQFYPGQPRAFYELLRAPKDFQLLTAATGAQLHCSPMAPQQHCELVFDWLEDTLGRGHRP</sequence>
<comment type="similarity">
    <text evidence="1">Belongs to the AB hydrolase superfamily.</text>
</comment>
<dbReference type="RefSeq" id="WP_344396561.1">
    <property type="nucleotide sequence ID" value="NZ_BAAASJ010000122.1"/>
</dbReference>
<dbReference type="InterPro" id="IPR029058">
    <property type="entry name" value="AB_hydrolase_fold"/>
</dbReference>
<comment type="caution">
    <text evidence="2">The sequence shown here is derived from an EMBL/GenBank/DDBJ whole genome shotgun (WGS) entry which is preliminary data.</text>
</comment>
<dbReference type="PANTHER" id="PTHR22946:SF12">
    <property type="entry name" value="CONIDIAL PIGMENT BIOSYNTHESIS PROTEIN AYG1 (AFU_ORTHOLOGUE AFUA_2G17550)"/>
    <property type="match status" value="1"/>
</dbReference>
<dbReference type="PANTHER" id="PTHR22946">
    <property type="entry name" value="DIENELACTONE HYDROLASE DOMAIN-CONTAINING PROTEIN-RELATED"/>
    <property type="match status" value="1"/>
</dbReference>
<dbReference type="Proteomes" id="UP001500151">
    <property type="component" value="Unassembled WGS sequence"/>
</dbReference>
<evidence type="ECO:0000313" key="2">
    <source>
        <dbReference type="EMBL" id="GAA2662581.1"/>
    </source>
</evidence>
<dbReference type="EMBL" id="BAAASJ010000122">
    <property type="protein sequence ID" value="GAA2662581.1"/>
    <property type="molecule type" value="Genomic_DNA"/>
</dbReference>
<dbReference type="Gene3D" id="1.20.1440.110">
    <property type="entry name" value="acylaminoacyl peptidase"/>
    <property type="match status" value="1"/>
</dbReference>
<protein>
    <submittedName>
        <fullName evidence="2">Alpha/beta hydrolase</fullName>
    </submittedName>
</protein>
<proteinExistence type="inferred from homology"/>
<gene>
    <name evidence="2" type="ORF">GCM10010307_81780</name>
</gene>
<dbReference type="InterPro" id="IPR050261">
    <property type="entry name" value="FrsA_esterase"/>
</dbReference>
<dbReference type="SUPFAM" id="SSF53474">
    <property type="entry name" value="alpha/beta-Hydrolases"/>
    <property type="match status" value="1"/>
</dbReference>